<dbReference type="GO" id="GO:0005840">
    <property type="term" value="C:ribosome"/>
    <property type="evidence" value="ECO:0007669"/>
    <property type="project" value="UniProtKB-KW"/>
</dbReference>
<feature type="compositionally biased region" description="Polar residues" evidence="5">
    <location>
        <begin position="51"/>
        <end position="63"/>
    </location>
</feature>
<dbReference type="Gene3D" id="3.40.50.790">
    <property type="match status" value="1"/>
</dbReference>
<sequence>MQLLKGPLWSLITTAQRKSRVLDFKRFPDQNLFTQTQLEVNEEETFKVRQNQPTVEQANSVVDETSLDERTKTKSRNSHPTTHSNHSESNLKLAYDKNQQYDVETALGMVKESSNAGFDETIEACFSLNIDDRKPEQRIKDKILYPVSPIKHTLVAVFTKDPQEIEAAQEAKADYIGYEELLERIKKRRFKFYWLVSTPSSVKGLSSVSKILGPRGMMPTEKMGTLTVDIDLTVRELKKGYLRIENDPDSNVHSVLGKKSWSTESLLTNCCYLYEFLSSKKHRTIKKNYFMGLTLSSTMGPGIRVDLNSIRDLVNKNQQDKTKHSSTEISMPA</sequence>
<dbReference type="GO" id="GO:1990904">
    <property type="term" value="C:ribonucleoprotein complex"/>
    <property type="evidence" value="ECO:0007669"/>
    <property type="project" value="UniProtKB-KW"/>
</dbReference>
<name>M2Y7Q3_GALSU</name>
<dbReference type="OMA" id="MYIASSM"/>
<protein>
    <recommendedName>
        <fullName evidence="4">Ribosomal protein</fullName>
    </recommendedName>
</protein>
<evidence type="ECO:0000313" key="7">
    <source>
        <dbReference type="Proteomes" id="UP000030680"/>
    </source>
</evidence>
<dbReference type="InterPro" id="IPR023673">
    <property type="entry name" value="Ribosomal_uL1_CS"/>
</dbReference>
<dbReference type="Pfam" id="PF00687">
    <property type="entry name" value="Ribosomal_L1"/>
    <property type="match status" value="1"/>
</dbReference>
<dbReference type="Gene3D" id="3.30.190.20">
    <property type="match status" value="1"/>
</dbReference>
<comment type="similarity">
    <text evidence="1 4">Belongs to the universal ribosomal protein uL1 family.</text>
</comment>
<keyword evidence="3 4" id="KW-0687">Ribonucleoprotein</keyword>
<dbReference type="SUPFAM" id="SSF56808">
    <property type="entry name" value="Ribosomal protein L1"/>
    <property type="match status" value="1"/>
</dbReference>
<dbReference type="CDD" id="cd00403">
    <property type="entry name" value="Ribosomal_L1"/>
    <property type="match status" value="1"/>
</dbReference>
<dbReference type="AlphaFoldDB" id="M2Y7Q3"/>
<reference evidence="7" key="1">
    <citation type="journal article" date="2013" name="Science">
        <title>Gene transfer from bacteria and archaea facilitated evolution of an extremophilic eukaryote.</title>
        <authorList>
            <person name="Schonknecht G."/>
            <person name="Chen W.H."/>
            <person name="Ternes C.M."/>
            <person name="Barbier G.G."/>
            <person name="Shrestha R.P."/>
            <person name="Stanke M."/>
            <person name="Brautigam A."/>
            <person name="Baker B.J."/>
            <person name="Banfield J.F."/>
            <person name="Garavito R.M."/>
            <person name="Carr K."/>
            <person name="Wilkerson C."/>
            <person name="Rensing S.A."/>
            <person name="Gagneul D."/>
            <person name="Dickenson N.E."/>
            <person name="Oesterhelt C."/>
            <person name="Lercher M.J."/>
            <person name="Weber A.P."/>
        </authorList>
    </citation>
    <scope>NUCLEOTIDE SEQUENCE [LARGE SCALE GENOMIC DNA]</scope>
    <source>
        <strain evidence="7">074W</strain>
    </source>
</reference>
<evidence type="ECO:0000313" key="6">
    <source>
        <dbReference type="EMBL" id="EME31844.1"/>
    </source>
</evidence>
<evidence type="ECO:0000256" key="3">
    <source>
        <dbReference type="ARBA" id="ARBA00023274"/>
    </source>
</evidence>
<dbReference type="OrthoDB" id="1747252at2759"/>
<evidence type="ECO:0000256" key="5">
    <source>
        <dbReference type="SAM" id="MobiDB-lite"/>
    </source>
</evidence>
<dbReference type="PANTHER" id="PTHR36427:SF3">
    <property type="entry name" value="LARGE RIBOSOMAL SUBUNIT PROTEIN UL1M"/>
    <property type="match status" value="1"/>
</dbReference>
<evidence type="ECO:0000256" key="2">
    <source>
        <dbReference type="ARBA" id="ARBA00022980"/>
    </source>
</evidence>
<dbReference type="Proteomes" id="UP000030680">
    <property type="component" value="Unassembled WGS sequence"/>
</dbReference>
<dbReference type="InterPro" id="IPR016095">
    <property type="entry name" value="Ribosomal_uL1_3-a/b-sand"/>
</dbReference>
<dbReference type="Gramene" id="EME31844">
    <property type="protein sequence ID" value="EME31844"/>
    <property type="gene ID" value="Gasu_09180"/>
</dbReference>
<dbReference type="STRING" id="130081.M2Y7Q3"/>
<dbReference type="InterPro" id="IPR028364">
    <property type="entry name" value="Ribosomal_uL1/biogenesis"/>
</dbReference>
<dbReference type="PANTHER" id="PTHR36427">
    <property type="entry name" value="54S RIBOSOMAL PROTEIN L1, MITOCHONDRIAL"/>
    <property type="match status" value="1"/>
</dbReference>
<evidence type="ECO:0000256" key="4">
    <source>
        <dbReference type="RuleBase" id="RU000659"/>
    </source>
</evidence>
<dbReference type="PROSITE" id="PS01199">
    <property type="entry name" value="RIBOSOMAL_L1"/>
    <property type="match status" value="1"/>
</dbReference>
<keyword evidence="7" id="KW-1185">Reference proteome</keyword>
<dbReference type="eggNOG" id="KOG1569">
    <property type="taxonomic scope" value="Eukaryota"/>
</dbReference>
<feature type="region of interest" description="Disordered" evidence="5">
    <location>
        <begin position="51"/>
        <end position="91"/>
    </location>
</feature>
<dbReference type="GeneID" id="17090462"/>
<gene>
    <name evidence="6" type="ORF">Gasu_09180</name>
</gene>
<feature type="compositionally biased region" description="Polar residues" evidence="5">
    <location>
        <begin position="78"/>
        <end position="90"/>
    </location>
</feature>
<evidence type="ECO:0000256" key="1">
    <source>
        <dbReference type="ARBA" id="ARBA00010531"/>
    </source>
</evidence>
<keyword evidence="2 4" id="KW-0689">Ribosomal protein</keyword>
<dbReference type="InterPro" id="IPR023674">
    <property type="entry name" value="Ribosomal_uL1-like"/>
</dbReference>
<dbReference type="EMBL" id="KB454489">
    <property type="protein sequence ID" value="EME31844.1"/>
    <property type="molecule type" value="Genomic_DNA"/>
</dbReference>
<accession>M2Y7Q3</accession>
<dbReference type="KEGG" id="gsl:Gasu_09180"/>
<organism evidence="6 7">
    <name type="scientific">Galdieria sulphuraria</name>
    <name type="common">Red alga</name>
    <dbReference type="NCBI Taxonomy" id="130081"/>
    <lineage>
        <taxon>Eukaryota</taxon>
        <taxon>Rhodophyta</taxon>
        <taxon>Bangiophyceae</taxon>
        <taxon>Galdieriales</taxon>
        <taxon>Galdieriaceae</taxon>
        <taxon>Galdieria</taxon>
    </lineage>
</organism>
<dbReference type="RefSeq" id="XP_005708364.1">
    <property type="nucleotide sequence ID" value="XM_005708307.1"/>
</dbReference>
<proteinExistence type="inferred from homology"/>